<gene>
    <name evidence="1" type="primary">cobC</name>
    <name evidence="1" type="ORF">VST7929_01606</name>
</gene>
<dbReference type="EMBL" id="CAKLDI010000001">
    <property type="protein sequence ID" value="CAH0533731.1"/>
    <property type="molecule type" value="Genomic_DNA"/>
</dbReference>
<dbReference type="EC" id="3.1.3.73" evidence="1"/>
<keyword evidence="2" id="KW-1185">Reference proteome</keyword>
<dbReference type="GO" id="GO:0043755">
    <property type="term" value="F:alpha-ribazole phosphatase activity"/>
    <property type="evidence" value="ECO:0007669"/>
    <property type="project" value="UniProtKB-EC"/>
</dbReference>
<dbReference type="InterPro" id="IPR013078">
    <property type="entry name" value="His_Pase_superF_clade-1"/>
</dbReference>
<dbReference type="InterPro" id="IPR050275">
    <property type="entry name" value="PGM_Phosphatase"/>
</dbReference>
<reference evidence="1" key="1">
    <citation type="submission" date="2021-11" db="EMBL/GenBank/DDBJ databases">
        <authorList>
            <person name="Rodrigo-Torres L."/>
            <person name="Arahal R. D."/>
            <person name="Lucena T."/>
        </authorList>
    </citation>
    <scope>NUCLEOTIDE SEQUENCE</scope>
    <source>
        <strain evidence="1">CECT 7929</strain>
    </source>
</reference>
<organism evidence="1 2">
    <name type="scientific">Vibrio stylophorae</name>
    <dbReference type="NCBI Taxonomy" id="659351"/>
    <lineage>
        <taxon>Bacteria</taxon>
        <taxon>Pseudomonadati</taxon>
        <taxon>Pseudomonadota</taxon>
        <taxon>Gammaproteobacteria</taxon>
        <taxon>Vibrionales</taxon>
        <taxon>Vibrionaceae</taxon>
        <taxon>Vibrio</taxon>
    </lineage>
</organism>
<dbReference type="InterPro" id="IPR029033">
    <property type="entry name" value="His_PPase_superfam"/>
</dbReference>
<dbReference type="SMART" id="SM00855">
    <property type="entry name" value="PGAM"/>
    <property type="match status" value="1"/>
</dbReference>
<name>A0ABN8DRF5_9VIBR</name>
<dbReference type="PANTHER" id="PTHR48100">
    <property type="entry name" value="BROAD-SPECIFICITY PHOSPHATASE YOR283W-RELATED"/>
    <property type="match status" value="1"/>
</dbReference>
<dbReference type="CDD" id="cd07067">
    <property type="entry name" value="HP_PGM_like"/>
    <property type="match status" value="1"/>
</dbReference>
<dbReference type="PANTHER" id="PTHR48100:SF1">
    <property type="entry name" value="HISTIDINE PHOSPHATASE FAMILY PROTEIN-RELATED"/>
    <property type="match status" value="1"/>
</dbReference>
<protein>
    <submittedName>
        <fullName evidence="1">Adenosylcobalamin/alpha-ribazole phosphatase</fullName>
        <ecNumber evidence="1">3.1.3.73</ecNumber>
    </submittedName>
</protein>
<sequence length="208" mass="23606">MAIEQTRITFLRHGQPEGEGCARGKTDFALTEKGFEQMLQAATHAPVAQQIITSPLVRCARFAKAKAAEWQVDCLQDASWQEYDFGEWDGLSWQTIEQQDGETLRAFFSNPWQVTPKGAESMATFDQRIEGAWQRLLAQYRGQSVMVVTHAGVMKQLMSLLLQIPKEGAFWQRIYLPYAALMSVAITHDEQGQDWIQVQWPDLAANLK</sequence>
<comment type="caution">
    <text evidence="1">The sequence shown here is derived from an EMBL/GenBank/DDBJ whole genome shotgun (WGS) entry which is preliminary data.</text>
</comment>
<keyword evidence="1" id="KW-0378">Hydrolase</keyword>
<dbReference type="Proteomes" id="UP000838672">
    <property type="component" value="Unassembled WGS sequence"/>
</dbReference>
<proteinExistence type="predicted"/>
<dbReference type="RefSeq" id="WP_237466152.1">
    <property type="nucleotide sequence ID" value="NZ_CAKLDI010000001.1"/>
</dbReference>
<evidence type="ECO:0000313" key="2">
    <source>
        <dbReference type="Proteomes" id="UP000838672"/>
    </source>
</evidence>
<evidence type="ECO:0000313" key="1">
    <source>
        <dbReference type="EMBL" id="CAH0533731.1"/>
    </source>
</evidence>
<dbReference type="Gene3D" id="3.40.50.1240">
    <property type="entry name" value="Phosphoglycerate mutase-like"/>
    <property type="match status" value="1"/>
</dbReference>
<dbReference type="Pfam" id="PF00300">
    <property type="entry name" value="His_Phos_1"/>
    <property type="match status" value="1"/>
</dbReference>
<dbReference type="SUPFAM" id="SSF53254">
    <property type="entry name" value="Phosphoglycerate mutase-like"/>
    <property type="match status" value="1"/>
</dbReference>
<accession>A0ABN8DRF5</accession>